<sequence>MSDTDDGPSYYRWGGMPTSIGMPGRVPERVGPPENLRWTEAADSPFGLAGVDCRSYTQAAIAVTTDPAECESFGRLRDDPRVPAPGPELRWHACALRYPAWPRRDDGLWFAAERMEDKFDIVHAGGLVVARSSWSGAPWLFAAVRFAGDGLLVDQVARVEDDHPDADDGPLCARQLDYLLKSHVLSWWVPHPVPGHVAREPRAMGIYSSVMFGRRAYFASYEDTTAIARSLDADD</sequence>
<proteinExistence type="predicted"/>
<dbReference type="RefSeq" id="WP_269033928.1">
    <property type="nucleotide sequence ID" value="NZ_CP114040.1"/>
</dbReference>
<reference evidence="1" key="1">
    <citation type="submission" date="2022-11" db="EMBL/GenBank/DDBJ databases">
        <title>Minimal conservation of predation-associated metabolite biosynthetic gene clusters underscores biosynthetic potential of Myxococcota including descriptions for ten novel species: Archangium lansinium sp. nov., Myxococcus landrumus sp. nov., Nannocystis bai.</title>
        <authorList>
            <person name="Ahearne A."/>
            <person name="Stevens C."/>
            <person name="Dowd S."/>
        </authorList>
    </citation>
    <scope>NUCLEOTIDE SEQUENCE</scope>
    <source>
        <strain evidence="1">Fl3</strain>
    </source>
</reference>
<keyword evidence="2" id="KW-1185">Reference proteome</keyword>
<dbReference type="EMBL" id="CP114040">
    <property type="protein sequence ID" value="WAS91566.1"/>
    <property type="molecule type" value="Genomic_DNA"/>
</dbReference>
<name>A0ABY7GX80_9BACT</name>
<accession>A0ABY7GX80</accession>
<organism evidence="1 2">
    <name type="scientific">Nannocystis punicea</name>
    <dbReference type="NCBI Taxonomy" id="2995304"/>
    <lineage>
        <taxon>Bacteria</taxon>
        <taxon>Pseudomonadati</taxon>
        <taxon>Myxococcota</taxon>
        <taxon>Polyangia</taxon>
        <taxon>Nannocystales</taxon>
        <taxon>Nannocystaceae</taxon>
        <taxon>Nannocystis</taxon>
    </lineage>
</organism>
<evidence type="ECO:0000313" key="1">
    <source>
        <dbReference type="EMBL" id="WAS91566.1"/>
    </source>
</evidence>
<gene>
    <name evidence="1" type="ORF">O0S08_35750</name>
</gene>
<dbReference type="Proteomes" id="UP001164459">
    <property type="component" value="Chromosome"/>
</dbReference>
<evidence type="ECO:0000313" key="2">
    <source>
        <dbReference type="Proteomes" id="UP001164459"/>
    </source>
</evidence>
<protein>
    <submittedName>
        <fullName evidence="1">Uncharacterized protein</fullName>
    </submittedName>
</protein>